<sequence length="236" mass="25889">MWKPGYGKGGDLEAGEASVPLYPMMLESPDLRWAFIRKVYSILSIQLLLTAVVSAVVVSVHPISHFFVSSGLGLAVYIVIVFLTFIPPPVNLFLLAIFTVAISIAVGLTCAFTKGKEGDPRSCHFDFCGGGEPHSLHILGARRGQDFSFLGPFLFGALLVLIVFGFIQIFFPLGKISTMIYGAVAAILFCGYIIYDTDNLIKRHTYDEYILASVALYLDVVNLFLYLLTIFRAADS</sequence>
<dbReference type="EMBL" id="LR743597">
    <property type="protein sequence ID" value="CAA2627949.1"/>
    <property type="molecule type" value="Genomic_DNA"/>
</dbReference>
<keyword evidence="7" id="KW-1185">Reference proteome</keyword>
<gene>
    <name evidence="6" type="ORF">SI7747_10013598</name>
</gene>
<evidence type="ECO:0000256" key="5">
    <source>
        <dbReference type="RuleBase" id="RU004379"/>
    </source>
</evidence>
<comment type="subcellular location">
    <subcellularLocation>
        <location evidence="1">Membrane</location>
        <topology evidence="1">Multi-pass membrane protein</topology>
    </subcellularLocation>
</comment>
<feature type="transmembrane region" description="Helical" evidence="5">
    <location>
        <begin position="149"/>
        <end position="173"/>
    </location>
</feature>
<comment type="similarity">
    <text evidence="5">Belongs to the BI1 family.</text>
</comment>
<protein>
    <submittedName>
        <fullName evidence="6">Uncharacterized protein</fullName>
    </submittedName>
</protein>
<feature type="transmembrane region" description="Helical" evidence="5">
    <location>
        <begin position="92"/>
        <end position="112"/>
    </location>
</feature>
<evidence type="ECO:0000313" key="6">
    <source>
        <dbReference type="EMBL" id="CAA2627949.1"/>
    </source>
</evidence>
<feature type="transmembrane region" description="Helical" evidence="5">
    <location>
        <begin position="179"/>
        <end position="197"/>
    </location>
</feature>
<dbReference type="InterPro" id="IPR006214">
    <property type="entry name" value="Bax_inhibitor_1-related"/>
</dbReference>
<evidence type="ECO:0000256" key="1">
    <source>
        <dbReference type="ARBA" id="ARBA00004141"/>
    </source>
</evidence>
<evidence type="ECO:0000313" key="7">
    <source>
        <dbReference type="Proteomes" id="UP001189122"/>
    </source>
</evidence>
<proteinExistence type="inferred from homology"/>
<dbReference type="GO" id="GO:0016020">
    <property type="term" value="C:membrane"/>
    <property type="evidence" value="ECO:0007669"/>
    <property type="project" value="UniProtKB-SubCell"/>
</dbReference>
<reference evidence="6 7" key="1">
    <citation type="submission" date="2019-12" db="EMBL/GenBank/DDBJ databases">
        <authorList>
            <person name="Scholz U."/>
            <person name="Mascher M."/>
            <person name="Fiebig A."/>
        </authorList>
    </citation>
    <scope>NUCLEOTIDE SEQUENCE</scope>
</reference>
<dbReference type="Proteomes" id="UP001189122">
    <property type="component" value="Unassembled WGS sequence"/>
</dbReference>
<keyword evidence="2 5" id="KW-0812">Transmembrane</keyword>
<name>A0A7I8JBU1_SPIIN</name>
<dbReference type="AlphaFoldDB" id="A0A7I8JBU1"/>
<dbReference type="PANTHER" id="PTHR23291">
    <property type="entry name" value="BAX INHIBITOR-RELATED"/>
    <property type="match status" value="1"/>
</dbReference>
<organism evidence="6">
    <name type="scientific">Spirodela intermedia</name>
    <name type="common">Intermediate duckweed</name>
    <dbReference type="NCBI Taxonomy" id="51605"/>
    <lineage>
        <taxon>Eukaryota</taxon>
        <taxon>Viridiplantae</taxon>
        <taxon>Streptophyta</taxon>
        <taxon>Embryophyta</taxon>
        <taxon>Tracheophyta</taxon>
        <taxon>Spermatophyta</taxon>
        <taxon>Magnoliopsida</taxon>
        <taxon>Liliopsida</taxon>
        <taxon>Araceae</taxon>
        <taxon>Lemnoideae</taxon>
        <taxon>Spirodela</taxon>
    </lineage>
</organism>
<dbReference type="EMBL" id="CACRZD030000010">
    <property type="protein sequence ID" value="CAA6667205.1"/>
    <property type="molecule type" value="Genomic_DNA"/>
</dbReference>
<keyword evidence="3 5" id="KW-1133">Transmembrane helix</keyword>
<accession>A0A7I8JBU1</accession>
<evidence type="ECO:0000256" key="2">
    <source>
        <dbReference type="ARBA" id="ARBA00022692"/>
    </source>
</evidence>
<evidence type="ECO:0000256" key="4">
    <source>
        <dbReference type="ARBA" id="ARBA00023136"/>
    </source>
</evidence>
<feature type="transmembrane region" description="Helical" evidence="5">
    <location>
        <begin position="39"/>
        <end position="59"/>
    </location>
</feature>
<feature type="transmembrane region" description="Helical" evidence="5">
    <location>
        <begin position="209"/>
        <end position="231"/>
    </location>
</feature>
<dbReference type="Pfam" id="PF01027">
    <property type="entry name" value="Bax1-I"/>
    <property type="match status" value="1"/>
</dbReference>
<keyword evidence="4 5" id="KW-0472">Membrane</keyword>
<feature type="transmembrane region" description="Helical" evidence="5">
    <location>
        <begin position="66"/>
        <end position="86"/>
    </location>
</feature>
<evidence type="ECO:0000256" key="3">
    <source>
        <dbReference type="ARBA" id="ARBA00022989"/>
    </source>
</evidence>
<dbReference type="PANTHER" id="PTHR23291:SF31">
    <property type="entry name" value="PROTEIN LIFEGUARD 4"/>
    <property type="match status" value="1"/>
</dbReference>